<dbReference type="EMBL" id="JALLAZ020001332">
    <property type="protein sequence ID" value="KAL3776805.1"/>
    <property type="molecule type" value="Genomic_DNA"/>
</dbReference>
<keyword evidence="3" id="KW-0645">Protease</keyword>
<dbReference type="GO" id="GO:0006508">
    <property type="term" value="P:proteolysis"/>
    <property type="evidence" value="ECO:0007669"/>
    <property type="project" value="UniProtKB-KW"/>
</dbReference>
<keyword evidence="6" id="KW-0378">Hydrolase</keyword>
<dbReference type="GO" id="GO:0008233">
    <property type="term" value="F:peptidase activity"/>
    <property type="evidence" value="ECO:0007669"/>
    <property type="project" value="UniProtKB-KW"/>
</dbReference>
<dbReference type="GO" id="GO:0016020">
    <property type="term" value="C:membrane"/>
    <property type="evidence" value="ECO:0007669"/>
    <property type="project" value="UniProtKB-SubCell"/>
</dbReference>
<evidence type="ECO:0000313" key="13">
    <source>
        <dbReference type="Proteomes" id="UP001530315"/>
    </source>
</evidence>
<comment type="caution">
    <text evidence="12">The sequence shown here is derived from an EMBL/GenBank/DDBJ whole genome shotgun (WGS) entry which is preliminary data.</text>
</comment>
<dbReference type="CDD" id="cd05471">
    <property type="entry name" value="pepsin_like"/>
    <property type="match status" value="1"/>
</dbReference>
<reference evidence="12 13" key="1">
    <citation type="submission" date="2024-10" db="EMBL/GenBank/DDBJ databases">
        <title>Updated reference genomes for cyclostephanoid diatoms.</title>
        <authorList>
            <person name="Roberts W.R."/>
            <person name="Alverson A.J."/>
        </authorList>
    </citation>
    <scope>NUCLEOTIDE SEQUENCE [LARGE SCALE GENOMIC DNA]</scope>
    <source>
        <strain evidence="12 13">AJA276-08</strain>
    </source>
</reference>
<keyword evidence="5" id="KW-0732">Signal</keyword>
<dbReference type="PANTHER" id="PTHR13683:SF375">
    <property type="entry name" value="PEPTIDASE A1 DOMAIN-CONTAINING PROTEIN"/>
    <property type="match status" value="1"/>
</dbReference>
<keyword evidence="8 10" id="KW-0472">Membrane</keyword>
<dbReference type="Gene3D" id="2.40.70.10">
    <property type="entry name" value="Acid Proteases"/>
    <property type="match status" value="2"/>
</dbReference>
<evidence type="ECO:0000256" key="6">
    <source>
        <dbReference type="ARBA" id="ARBA00022801"/>
    </source>
</evidence>
<evidence type="ECO:0000256" key="1">
    <source>
        <dbReference type="ARBA" id="ARBA00004370"/>
    </source>
</evidence>
<dbReference type="PROSITE" id="PS51767">
    <property type="entry name" value="PEPTIDASE_A1"/>
    <property type="match status" value="1"/>
</dbReference>
<keyword evidence="7 10" id="KW-1133">Transmembrane helix</keyword>
<dbReference type="InterPro" id="IPR034164">
    <property type="entry name" value="Pepsin-like_dom"/>
</dbReference>
<evidence type="ECO:0000256" key="9">
    <source>
        <dbReference type="SAM" id="MobiDB-lite"/>
    </source>
</evidence>
<protein>
    <recommendedName>
        <fullName evidence="11">Peptidase A1 domain-containing protein</fullName>
    </recommendedName>
</protein>
<dbReference type="AlphaFoldDB" id="A0ABD3NSY7"/>
<evidence type="ECO:0000313" key="12">
    <source>
        <dbReference type="EMBL" id="KAL3776805.1"/>
    </source>
</evidence>
<dbReference type="Pfam" id="PF14543">
    <property type="entry name" value="TAXi_N"/>
    <property type="match status" value="1"/>
</dbReference>
<organism evidence="12 13">
    <name type="scientific">Stephanodiscus triporus</name>
    <dbReference type="NCBI Taxonomy" id="2934178"/>
    <lineage>
        <taxon>Eukaryota</taxon>
        <taxon>Sar</taxon>
        <taxon>Stramenopiles</taxon>
        <taxon>Ochrophyta</taxon>
        <taxon>Bacillariophyta</taxon>
        <taxon>Coscinodiscophyceae</taxon>
        <taxon>Thalassiosirophycidae</taxon>
        <taxon>Stephanodiscales</taxon>
        <taxon>Stephanodiscaceae</taxon>
        <taxon>Stephanodiscus</taxon>
    </lineage>
</organism>
<evidence type="ECO:0000256" key="4">
    <source>
        <dbReference type="ARBA" id="ARBA00022692"/>
    </source>
</evidence>
<proteinExistence type="inferred from homology"/>
<sequence length="741" mass="81656">MPPRRSRNDNNMSNRTIRLSLLVCFARSSMRASGTSAAAHAATMMQATVGDDYRRRYYFDSKSYDDDDNNDDIDIDELIHIPMISRASVLKERNLLHLLEEDEKMMDEDADATFARWARNTVEAADDDDDRHRSSRRMGSSSSSSSSPPRSRGLQDSSGEGTHFLKAYVGSPAQVRTLAINSAADFTAFPCEGCTQCGTLLSPYRQSDSPSFVTMPCGRCVGGQRDDVCDEARTTCVARGYNLVDKSAWTAYEARDHFYVGGAEDEIARSYGGSDKILGTDVSEVYGFPLVFACQTEATGWYASQVQDGIVGFSMARTSLVNQMAFQVSVCFLWLVFQGSYSSFQSSFPRSHSSLSLGVQNQLKYPRFCMCFEQKLLMGDDMRSAGVVTLGGYNPHILDHPLVYVQNTERTPGTRYKVHVSGVYLRKGGGQSIVPDREGQAVVRLNFDAARFNEKNGGTILDSGVPLLIFDESIQESFLAEWEEMVGSSFTLGKVMLTEDDVRALPTLIIQVKAHEGVDKSFNPQSVPNMAGDRDPQNPFDGLMAVPATNYMEYNPSTGSYRAKITLDSKLGSFLGINAMHGHAFFYDLAKDRIGFAESYNCRPKAGAAGLVDDDMFEVPTVQAEEDPLEPYVTGPFDGGFPAGTDPSQGPTDTEGGGTCISATCISFVTLGYCIVVIVLVVSYRKYRRRDRSKRFDEEISPEEDLGLDDETEVMNPVFEQNYRNTSISSSAGRSSRGSFT</sequence>
<dbReference type="InterPro" id="IPR021109">
    <property type="entry name" value="Peptidase_aspartic_dom_sf"/>
</dbReference>
<comment type="similarity">
    <text evidence="2">Belongs to the peptidase A1 family.</text>
</comment>
<dbReference type="Proteomes" id="UP001530315">
    <property type="component" value="Unassembled WGS sequence"/>
</dbReference>
<feature type="transmembrane region" description="Helical" evidence="10">
    <location>
        <begin position="661"/>
        <end position="684"/>
    </location>
</feature>
<feature type="compositionally biased region" description="Acidic residues" evidence="9">
    <location>
        <begin position="699"/>
        <end position="713"/>
    </location>
</feature>
<dbReference type="InterPro" id="IPR033121">
    <property type="entry name" value="PEPTIDASE_A1"/>
</dbReference>
<dbReference type="InterPro" id="IPR001461">
    <property type="entry name" value="Aspartic_peptidase_A1"/>
</dbReference>
<accession>A0ABD3NSY7</accession>
<feature type="compositionally biased region" description="Low complexity" evidence="9">
    <location>
        <begin position="137"/>
        <end position="152"/>
    </location>
</feature>
<evidence type="ECO:0000256" key="2">
    <source>
        <dbReference type="ARBA" id="ARBA00007447"/>
    </source>
</evidence>
<keyword evidence="4 10" id="KW-0812">Transmembrane</keyword>
<feature type="region of interest" description="Disordered" evidence="9">
    <location>
        <begin position="693"/>
        <end position="741"/>
    </location>
</feature>
<evidence type="ECO:0000256" key="10">
    <source>
        <dbReference type="SAM" id="Phobius"/>
    </source>
</evidence>
<feature type="compositionally biased region" description="Low complexity" evidence="9">
    <location>
        <begin position="727"/>
        <end position="741"/>
    </location>
</feature>
<feature type="domain" description="Peptidase A1" evidence="11">
    <location>
        <begin position="163"/>
        <end position="597"/>
    </location>
</feature>
<comment type="subcellular location">
    <subcellularLocation>
        <location evidence="1">Membrane</location>
    </subcellularLocation>
</comment>
<evidence type="ECO:0000259" key="11">
    <source>
        <dbReference type="PROSITE" id="PS51767"/>
    </source>
</evidence>
<evidence type="ECO:0000256" key="7">
    <source>
        <dbReference type="ARBA" id="ARBA00022989"/>
    </source>
</evidence>
<dbReference type="PANTHER" id="PTHR13683">
    <property type="entry name" value="ASPARTYL PROTEASES"/>
    <property type="match status" value="1"/>
</dbReference>
<feature type="region of interest" description="Disordered" evidence="9">
    <location>
        <begin position="124"/>
        <end position="158"/>
    </location>
</feature>
<gene>
    <name evidence="12" type="ORF">ACHAW5_006224</name>
</gene>
<keyword evidence="13" id="KW-1185">Reference proteome</keyword>
<dbReference type="SUPFAM" id="SSF50630">
    <property type="entry name" value="Acid proteases"/>
    <property type="match status" value="1"/>
</dbReference>
<evidence type="ECO:0000256" key="5">
    <source>
        <dbReference type="ARBA" id="ARBA00022729"/>
    </source>
</evidence>
<dbReference type="InterPro" id="IPR032861">
    <property type="entry name" value="TAXi_N"/>
</dbReference>
<evidence type="ECO:0000256" key="3">
    <source>
        <dbReference type="ARBA" id="ARBA00022670"/>
    </source>
</evidence>
<evidence type="ECO:0000256" key="8">
    <source>
        <dbReference type="ARBA" id="ARBA00023136"/>
    </source>
</evidence>
<name>A0ABD3NSY7_9STRA</name>